<dbReference type="InterPro" id="IPR042267">
    <property type="entry name" value="VTC_sf"/>
</dbReference>
<dbReference type="GO" id="GO:0006799">
    <property type="term" value="P:polyphosphate biosynthetic process"/>
    <property type="evidence" value="ECO:0007669"/>
    <property type="project" value="UniProtKB-ARBA"/>
</dbReference>
<evidence type="ECO:0000313" key="3">
    <source>
        <dbReference type="Proteomes" id="UP000078368"/>
    </source>
</evidence>
<organism evidence="2 3">
    <name type="scientific">Peptidiphaga gingivicola</name>
    <dbReference type="NCBI Taxonomy" id="2741497"/>
    <lineage>
        <taxon>Bacteria</taxon>
        <taxon>Bacillati</taxon>
        <taxon>Actinomycetota</taxon>
        <taxon>Actinomycetes</taxon>
        <taxon>Actinomycetales</taxon>
        <taxon>Actinomycetaceae</taxon>
        <taxon>Peptidiphaga</taxon>
    </lineage>
</organism>
<dbReference type="Pfam" id="PF09359">
    <property type="entry name" value="VTC"/>
    <property type="match status" value="1"/>
</dbReference>
<protein>
    <recommendedName>
        <fullName evidence="1">VTC domain-containing protein</fullName>
    </recommendedName>
</protein>
<evidence type="ECO:0000259" key="1">
    <source>
        <dbReference type="Pfam" id="PF09359"/>
    </source>
</evidence>
<dbReference type="InterPro" id="IPR018966">
    <property type="entry name" value="VTC_domain"/>
</dbReference>
<dbReference type="Proteomes" id="UP000078368">
    <property type="component" value="Unassembled WGS sequence"/>
</dbReference>
<dbReference type="AlphaFoldDB" id="A0A179B728"/>
<dbReference type="EMBL" id="LVZK01000001">
    <property type="protein sequence ID" value="OAP87053.1"/>
    <property type="molecule type" value="Genomic_DNA"/>
</dbReference>
<reference evidence="2 3" key="1">
    <citation type="submission" date="2016-04" db="EMBL/GenBank/DDBJ databases">
        <title>Peptidophaga gingivicola gen. nov., sp. nov., isolated from human subgingival plaque.</title>
        <authorList>
            <person name="Beall C.J."/>
            <person name="Mokrzan E.M."/>
            <person name="Griffen A.L."/>
            <person name="Leys E.J."/>
        </authorList>
    </citation>
    <scope>NUCLEOTIDE SEQUENCE [LARGE SCALE GENOMIC DNA]</scope>
    <source>
        <strain evidence="2 3">BA112</strain>
    </source>
</reference>
<dbReference type="STRING" id="1823756.A4H34_02325"/>
<accession>A0A179B728</accession>
<keyword evidence="3" id="KW-1185">Reference proteome</keyword>
<dbReference type="Gene3D" id="3.20.100.30">
    <property type="entry name" value="VTC, catalytic tunnel domain"/>
    <property type="match status" value="1"/>
</dbReference>
<comment type="caution">
    <text evidence="2">The sequence shown here is derived from an EMBL/GenBank/DDBJ whole genome shotgun (WGS) entry which is preliminary data.</text>
</comment>
<sequence>MRTADVVGESFARLPEISLDELAASASLLTRIDRKYLLQADVAADLVASLAASGARALTIDGQSAFGYLSDYDDTPDFSLYRAAATKRRRRFKLRSRVYLDSGMHFLELKTRSGRGHNVKDRLRLEDVPVGVCAAIRLGRSVKRPDLLVRPEVREWLAERLADREIAGTRREALRVAASLTPAARSVYTRSTLCLPEGSRLTADRALVLCAPSGDARVEVPGVVVETKSAGRASAADRWLWSNGHRPLRISKYALGVASIHPELPSNRWNRAMKRLGDERT</sequence>
<name>A0A179B728_9ACTO</name>
<proteinExistence type="predicted"/>
<feature type="domain" description="VTC" evidence="1">
    <location>
        <begin position="31"/>
        <end position="261"/>
    </location>
</feature>
<gene>
    <name evidence="2" type="ORF">A4H34_02325</name>
</gene>
<evidence type="ECO:0000313" key="2">
    <source>
        <dbReference type="EMBL" id="OAP87053.1"/>
    </source>
</evidence>